<comment type="catalytic activity">
    <reaction evidence="6">
        <text>cis-stilbene oxide + H2O = (1R,2R)-hydrobenzoin</text>
        <dbReference type="Rhea" id="RHEA:23900"/>
        <dbReference type="ChEBI" id="CHEBI:15377"/>
        <dbReference type="ChEBI" id="CHEBI:50004"/>
        <dbReference type="ChEBI" id="CHEBI:50014"/>
        <dbReference type="EC" id="3.3.2.9"/>
    </reaction>
</comment>
<evidence type="ECO:0000256" key="4">
    <source>
        <dbReference type="ARBA" id="ARBA00022797"/>
    </source>
</evidence>
<evidence type="ECO:0000313" key="10">
    <source>
        <dbReference type="RefSeq" id="XP_015599931.1"/>
    </source>
</evidence>
<dbReference type="Pfam" id="PF06441">
    <property type="entry name" value="EHN"/>
    <property type="match status" value="1"/>
</dbReference>
<dbReference type="SUPFAM" id="SSF53474">
    <property type="entry name" value="alpha/beta-Hydrolases"/>
    <property type="match status" value="1"/>
</dbReference>
<dbReference type="GeneID" id="107269959"/>
<reference evidence="10" key="1">
    <citation type="submission" date="2025-08" db="UniProtKB">
        <authorList>
            <consortium name="RefSeq"/>
        </authorList>
    </citation>
    <scope>IDENTIFICATION</scope>
</reference>
<dbReference type="InterPro" id="IPR000639">
    <property type="entry name" value="Epox_hydrolase-like"/>
</dbReference>
<comment type="function">
    <text evidence="6">Catalyzes juvenile hormone hydrolysis.</text>
</comment>
<feature type="active site" description="Nucleophile" evidence="7">
    <location>
        <position position="223"/>
    </location>
</feature>
<dbReference type="Gene3D" id="3.40.50.1820">
    <property type="entry name" value="alpha/beta hydrolase"/>
    <property type="match status" value="1"/>
</dbReference>
<feature type="active site" description="Proton acceptor" evidence="7">
    <location>
        <position position="426"/>
    </location>
</feature>
<organism evidence="9 10">
    <name type="scientific">Cephus cinctus</name>
    <name type="common">Wheat stem sawfly</name>
    <dbReference type="NCBI Taxonomy" id="211228"/>
    <lineage>
        <taxon>Eukaryota</taxon>
        <taxon>Metazoa</taxon>
        <taxon>Ecdysozoa</taxon>
        <taxon>Arthropoda</taxon>
        <taxon>Hexapoda</taxon>
        <taxon>Insecta</taxon>
        <taxon>Pterygota</taxon>
        <taxon>Neoptera</taxon>
        <taxon>Endopterygota</taxon>
        <taxon>Hymenoptera</taxon>
        <taxon>Cephoidea</taxon>
        <taxon>Cephidae</taxon>
        <taxon>Cephus</taxon>
    </lineage>
</organism>
<dbReference type="AlphaFoldDB" id="A0AAJ7C219"/>
<dbReference type="EC" id="3.3.2.9" evidence="6"/>
<evidence type="ECO:0000256" key="3">
    <source>
        <dbReference type="ARBA" id="ARBA00010088"/>
    </source>
</evidence>
<dbReference type="InterPro" id="IPR016292">
    <property type="entry name" value="Epoxide_hydrolase"/>
</dbReference>
<protein>
    <recommendedName>
        <fullName evidence="6">Epoxide hydrolase</fullName>
        <ecNumber evidence="6">3.3.2.9</ecNumber>
    </recommendedName>
</protein>
<evidence type="ECO:0000256" key="6">
    <source>
        <dbReference type="PIRNR" id="PIRNR001112"/>
    </source>
</evidence>
<dbReference type="GO" id="GO:0005789">
    <property type="term" value="C:endoplasmic reticulum membrane"/>
    <property type="evidence" value="ECO:0007669"/>
    <property type="project" value="UniProtKB-SubCell"/>
</dbReference>
<keyword evidence="6" id="KW-0472">Membrane</keyword>
<comment type="similarity">
    <text evidence="3 6">Belongs to the peptidase S33 family.</text>
</comment>
<dbReference type="InterPro" id="IPR010497">
    <property type="entry name" value="Epoxide_hydro_N"/>
</dbReference>
<evidence type="ECO:0000259" key="8">
    <source>
        <dbReference type="Pfam" id="PF06441"/>
    </source>
</evidence>
<keyword evidence="4 6" id="KW-0058">Aromatic hydrocarbons catabolism</keyword>
<comment type="catalytic activity">
    <reaction evidence="1 6">
        <text>1-(4-methoxyphenyl)-N-methyl-N-[(3-methyloxetan-3-yl)methyl]methanamine + H2O = 2-{[(4-methoxybenzyl)(methyl)amino]methyl}-2-methylpropane-1,3-diol</text>
        <dbReference type="Rhea" id="RHEA:55764"/>
        <dbReference type="ChEBI" id="CHEBI:15377"/>
        <dbReference type="ChEBI" id="CHEBI:139161"/>
        <dbReference type="ChEBI" id="CHEBI:139164"/>
        <dbReference type="EC" id="3.3.2.9"/>
    </reaction>
</comment>
<dbReference type="GO" id="GO:0097176">
    <property type="term" value="P:epoxide metabolic process"/>
    <property type="evidence" value="ECO:0007669"/>
    <property type="project" value="TreeGrafter"/>
</dbReference>
<dbReference type="InterPro" id="IPR029058">
    <property type="entry name" value="AB_hydrolase_fold"/>
</dbReference>
<dbReference type="PANTHER" id="PTHR21661">
    <property type="entry name" value="EPOXIDE HYDROLASE 1-RELATED"/>
    <property type="match status" value="1"/>
</dbReference>
<dbReference type="KEGG" id="ccin:107269959"/>
<evidence type="ECO:0000313" key="9">
    <source>
        <dbReference type="Proteomes" id="UP000694920"/>
    </source>
</evidence>
<accession>A0AAJ7C219</accession>
<dbReference type="Proteomes" id="UP000694920">
    <property type="component" value="Unplaced"/>
</dbReference>
<dbReference type="GO" id="GO:0033961">
    <property type="term" value="F:cis-stilbene-oxide hydrolase activity"/>
    <property type="evidence" value="ECO:0007669"/>
    <property type="project" value="UniProtKB-UniRule"/>
</dbReference>
<evidence type="ECO:0000256" key="7">
    <source>
        <dbReference type="PIRSR" id="PIRSR001112-1"/>
    </source>
</evidence>
<evidence type="ECO:0000256" key="1">
    <source>
        <dbReference type="ARBA" id="ARBA00000221"/>
    </source>
</evidence>
<dbReference type="PANTHER" id="PTHR21661:SF35">
    <property type="entry name" value="EPOXIDE HYDROLASE"/>
    <property type="match status" value="1"/>
</dbReference>
<dbReference type="PRINTS" id="PR00412">
    <property type="entry name" value="EPOXHYDRLASE"/>
</dbReference>
<feature type="active site" description="Proton donor" evidence="7">
    <location>
        <position position="369"/>
    </location>
</feature>
<proteinExistence type="inferred from homology"/>
<gene>
    <name evidence="10" type="primary">LOC107269959</name>
</gene>
<keyword evidence="9" id="KW-1185">Reference proteome</keyword>
<keyword evidence="5 6" id="KW-0378">Hydrolase</keyword>
<comment type="subcellular location">
    <subcellularLocation>
        <location evidence="6">Endoplasmic reticulum membrane</location>
    </subcellularLocation>
    <subcellularLocation>
        <location evidence="2">Microsome membrane</location>
        <topology evidence="2">Single-pass membrane protein</topology>
    </subcellularLocation>
</comment>
<evidence type="ECO:0000256" key="5">
    <source>
        <dbReference type="ARBA" id="ARBA00022801"/>
    </source>
</evidence>
<evidence type="ECO:0000256" key="2">
    <source>
        <dbReference type="ARBA" id="ARBA00004111"/>
    </source>
</evidence>
<feature type="domain" description="Epoxide hydrolase N-terminal" evidence="8">
    <location>
        <begin position="48"/>
        <end position="157"/>
    </location>
</feature>
<sequence>MGIVKSAIIGMAVILAASYFINRPEREIPKLPNTWWGRGPAKEEDKNIKPFKITFTKELVDDLKVRLNKTRTLQPALEDSQWTYGVDGAYLPIVIDYWLNKYDFKKREQFLNQYPQFTTNIQGLNIHFLHVKPKNHKGKRVLPLLIQHGWPGSVVEFYKILPLLTTPREEQDFVFEVIAPSLPGFGFSSSAVRPGLGSPQMAVVLKNLMLRLGFEQFYTQGGDWGAVILANMASLFPEHVLGLHSNMCIVLSPWNMLKMILYSYFPSLLLSAEDYHRMYPLSTRFLRNLEETGYFHIQSTKPDTVGVGLSDSPAGLAAYILEKFSTGTNPNNRFHDDGNLLKSFTFDQLLDNLMVYWTSNSITTSMRIYAETINKNYLKDELNTIPITVPSACAQFPHEISYQPPSLIKHRYKNLIRATKMPRGGHFAAMEQPQLLADDIWTSIAEMEILRKKEVKN</sequence>
<dbReference type="RefSeq" id="XP_015599931.1">
    <property type="nucleotide sequence ID" value="XM_015744445.2"/>
</dbReference>
<name>A0AAJ7C219_CEPCN</name>
<keyword evidence="6" id="KW-0256">Endoplasmic reticulum</keyword>
<dbReference type="PIRSF" id="PIRSF001112">
    <property type="entry name" value="Epoxide_hydrolase"/>
    <property type="match status" value="1"/>
</dbReference>